<dbReference type="Proteomes" id="UP000887013">
    <property type="component" value="Unassembled WGS sequence"/>
</dbReference>
<evidence type="ECO:0000313" key="1">
    <source>
        <dbReference type="EMBL" id="GFS50746.1"/>
    </source>
</evidence>
<protein>
    <submittedName>
        <fullName evidence="1">Uncharacterized protein</fullName>
    </submittedName>
</protein>
<evidence type="ECO:0000313" key="2">
    <source>
        <dbReference type="Proteomes" id="UP000887013"/>
    </source>
</evidence>
<reference evidence="1" key="1">
    <citation type="submission" date="2020-08" db="EMBL/GenBank/DDBJ databases">
        <title>Multicomponent nature underlies the extraordinary mechanical properties of spider dragline silk.</title>
        <authorList>
            <person name="Kono N."/>
            <person name="Nakamura H."/>
            <person name="Mori M."/>
            <person name="Yoshida Y."/>
            <person name="Ohtoshi R."/>
            <person name="Malay A.D."/>
            <person name="Moran D.A.P."/>
            <person name="Tomita M."/>
            <person name="Numata K."/>
            <person name="Arakawa K."/>
        </authorList>
    </citation>
    <scope>NUCLEOTIDE SEQUENCE</scope>
</reference>
<organism evidence="1 2">
    <name type="scientific">Nephila pilipes</name>
    <name type="common">Giant wood spider</name>
    <name type="synonym">Nephila maculata</name>
    <dbReference type="NCBI Taxonomy" id="299642"/>
    <lineage>
        <taxon>Eukaryota</taxon>
        <taxon>Metazoa</taxon>
        <taxon>Ecdysozoa</taxon>
        <taxon>Arthropoda</taxon>
        <taxon>Chelicerata</taxon>
        <taxon>Arachnida</taxon>
        <taxon>Araneae</taxon>
        <taxon>Araneomorphae</taxon>
        <taxon>Entelegynae</taxon>
        <taxon>Araneoidea</taxon>
        <taxon>Nephilidae</taxon>
        <taxon>Nephila</taxon>
    </lineage>
</organism>
<keyword evidence="2" id="KW-1185">Reference proteome</keyword>
<sequence>MLLYRVQKSVDKLLGPCVRRGYLARNDFLTFKGKSSSDGGWRRVLCKLGRLKALEEDYLVPHAIGELRTEVGDPQEAEMEANEIWIQYRFLTQCVRPDSGPKNNEDLVKQLNNTRKNISVYRKMRLELNMKHGISPSSRPQNSEDLE</sequence>
<name>A0A8X6MGS9_NEPPI</name>
<comment type="caution">
    <text evidence="1">The sequence shown here is derived from an EMBL/GenBank/DDBJ whole genome shotgun (WGS) entry which is preliminary data.</text>
</comment>
<proteinExistence type="predicted"/>
<gene>
    <name evidence="1" type="ORF">NPIL_169691</name>
</gene>
<accession>A0A8X6MGS9</accession>
<dbReference type="AlphaFoldDB" id="A0A8X6MGS9"/>
<dbReference type="EMBL" id="BMAW01045577">
    <property type="protein sequence ID" value="GFS50746.1"/>
    <property type="molecule type" value="Genomic_DNA"/>
</dbReference>